<evidence type="ECO:0000256" key="1">
    <source>
        <dbReference type="SAM" id="Coils"/>
    </source>
</evidence>
<feature type="region of interest" description="Disordered" evidence="2">
    <location>
        <begin position="323"/>
        <end position="348"/>
    </location>
</feature>
<sequence>MELKKNSRNRAFVGAMAAIALIAGAMAAFTVEPAPKALADPYQDLTKAQTSQAHVNAELAGVKSDLKQTILQLNDLVNNQIPAAESNLASAQDAAAKAQETAQETGQRLTAAQGDKATLEAKIKQTGLDYDDSKAATAQAARQSFHSSDSSQIVQVVTGSKNGKSFVRNMQADAAVGRVEANKANASANELNSSMNRKERLKAIEAKVAVLKRQADSASASARAAAAAAQQRADSLDALRTQAEQKQTTLTARKSELTTKASQEAVAVLQAQQAVTAYNKKLEEQRKAEQARAAAYAAQQYNAQLARQRAAAAAAARANAARASSGGSRSYSSGSSAPAPATPSNTVNSSAGASGMNYSVPGNCPATATSCYGHATGRIPGIWGNAYPWSQCTWYAYIRRTQLGLPAGSYLGNGTDWAGKAAALGYYVNNIPHVGAAVSFYPGQAGSAPVYGHVAVVEQVLPGNRILVSECGAVYMGVAHTRILGNASSYRYVHY</sequence>
<comment type="caution">
    <text evidence="5">The sequence shown here is derived from an EMBL/GenBank/DDBJ whole genome shotgun (WGS) entry which is preliminary data.</text>
</comment>
<dbReference type="eggNOG" id="COG3942">
    <property type="taxonomic scope" value="Bacteria"/>
</dbReference>
<dbReference type="Pfam" id="PF05257">
    <property type="entry name" value="CHAP"/>
    <property type="match status" value="1"/>
</dbReference>
<dbReference type="InterPro" id="IPR038765">
    <property type="entry name" value="Papain-like_cys_pep_sf"/>
</dbReference>
<dbReference type="InterPro" id="IPR007921">
    <property type="entry name" value="CHAP_dom"/>
</dbReference>
<organism evidence="5 6">
    <name type="scientific">Parascardovia denticolens DSM 10105 = JCM 12538</name>
    <dbReference type="NCBI Taxonomy" id="864564"/>
    <lineage>
        <taxon>Bacteria</taxon>
        <taxon>Bacillati</taxon>
        <taxon>Actinomycetota</taxon>
        <taxon>Actinomycetes</taxon>
        <taxon>Bifidobacteriales</taxon>
        <taxon>Bifidobacteriaceae</taxon>
        <taxon>Parascardovia</taxon>
    </lineage>
</organism>
<dbReference type="PRINTS" id="PR01852">
    <property type="entry name" value="SIBAPROTEIN"/>
</dbReference>
<accession>E6K170</accession>
<dbReference type="HOGENOM" id="CLU_050983_0_0_11"/>
<evidence type="ECO:0000256" key="3">
    <source>
        <dbReference type="SAM" id="SignalP"/>
    </source>
</evidence>
<dbReference type="Gene3D" id="3.90.1720.10">
    <property type="entry name" value="endopeptidase domain like (from Nostoc punctiforme)"/>
    <property type="match status" value="1"/>
</dbReference>
<protein>
    <submittedName>
        <fullName evidence="5">CHAP domain protein</fullName>
    </submittedName>
</protein>
<proteinExistence type="predicted"/>
<evidence type="ECO:0000313" key="5">
    <source>
        <dbReference type="EMBL" id="EFT83551.1"/>
    </source>
</evidence>
<dbReference type="Proteomes" id="UP000004946">
    <property type="component" value="Chromosome"/>
</dbReference>
<feature type="compositionally biased region" description="Low complexity" evidence="2">
    <location>
        <begin position="323"/>
        <end position="345"/>
    </location>
</feature>
<feature type="signal peptide" evidence="3">
    <location>
        <begin position="1"/>
        <end position="27"/>
    </location>
</feature>
<evidence type="ECO:0000313" key="6">
    <source>
        <dbReference type="Proteomes" id="UP000004946"/>
    </source>
</evidence>
<keyword evidence="6" id="KW-1185">Reference proteome</keyword>
<dbReference type="EMBL" id="AEON01000001">
    <property type="protein sequence ID" value="EFT83551.1"/>
    <property type="molecule type" value="Genomic_DNA"/>
</dbReference>
<feature type="coiled-coil region" evidence="1">
    <location>
        <begin position="81"/>
        <end position="108"/>
    </location>
</feature>
<feature type="domain" description="Peptidase C51" evidence="4">
    <location>
        <begin position="367"/>
        <end position="494"/>
    </location>
</feature>
<dbReference type="KEGG" id="pdo:PSDT_1061"/>
<dbReference type="RefSeq" id="WP_006290287.1">
    <property type="nucleotide sequence ID" value="NZ_AP012333.1"/>
</dbReference>
<dbReference type="PROSITE" id="PS50911">
    <property type="entry name" value="CHAP"/>
    <property type="match status" value="1"/>
</dbReference>
<gene>
    <name evidence="5" type="ORF">HMPREF0620_0556</name>
</gene>
<dbReference type="SUPFAM" id="SSF54001">
    <property type="entry name" value="Cysteine proteinases"/>
    <property type="match status" value="1"/>
</dbReference>
<evidence type="ECO:0000259" key="4">
    <source>
        <dbReference type="PROSITE" id="PS50911"/>
    </source>
</evidence>
<evidence type="ECO:0000256" key="2">
    <source>
        <dbReference type="SAM" id="MobiDB-lite"/>
    </source>
</evidence>
<reference evidence="5 6" key="1">
    <citation type="submission" date="2010-12" db="EMBL/GenBank/DDBJ databases">
        <authorList>
            <person name="Muzny D."/>
            <person name="Qin X."/>
            <person name="Buhay C."/>
            <person name="Dugan-Rocha S."/>
            <person name="Ding Y."/>
            <person name="Chen G."/>
            <person name="Hawes A."/>
            <person name="Holder M."/>
            <person name="Jhangiani S."/>
            <person name="Johnson A."/>
            <person name="Khan Z."/>
            <person name="Li Z."/>
            <person name="Liu W."/>
            <person name="Liu X."/>
            <person name="Perez L."/>
            <person name="Shen H."/>
            <person name="Wang Q."/>
            <person name="Watt J."/>
            <person name="Xi L."/>
            <person name="Xin Y."/>
            <person name="Zhou J."/>
            <person name="Deng J."/>
            <person name="Jiang H."/>
            <person name="Liu Y."/>
            <person name="Qu J."/>
            <person name="Song X.-Z."/>
            <person name="Zhang L."/>
            <person name="Villasana D."/>
            <person name="Johnson A."/>
            <person name="Liu J."/>
            <person name="Liyanage D."/>
            <person name="Lorensuhewa L."/>
            <person name="Robinson T."/>
            <person name="Song A."/>
            <person name="Song B.-B."/>
            <person name="Dinh H."/>
            <person name="Thornton R."/>
            <person name="Coyle M."/>
            <person name="Francisco L."/>
            <person name="Jackson L."/>
            <person name="Javaid M."/>
            <person name="Korchina V."/>
            <person name="Kovar C."/>
            <person name="Mata R."/>
            <person name="Mathew T."/>
            <person name="Ngo R."/>
            <person name="Nguyen L."/>
            <person name="Nguyen N."/>
            <person name="Okwuonu G."/>
            <person name="Ongeri F."/>
            <person name="Pham C."/>
            <person name="Simmons D."/>
            <person name="Wilczek-Boney K."/>
            <person name="Hale W."/>
            <person name="Jakkamsetti A."/>
            <person name="Pham P."/>
            <person name="Ruth R."/>
            <person name="San Lucas F."/>
            <person name="Warren J."/>
            <person name="Zhang J."/>
            <person name="Zhao Z."/>
            <person name="Zhou C."/>
            <person name="Zhu D."/>
            <person name="Lee S."/>
            <person name="Bess C."/>
            <person name="Blankenburg K."/>
            <person name="Forbes L."/>
            <person name="Fu Q."/>
            <person name="Gubbala S."/>
            <person name="Hirani K."/>
            <person name="Jayaseelan J.C."/>
            <person name="Lara F."/>
            <person name="Munidasa M."/>
            <person name="Palculict T."/>
            <person name="Patil S."/>
            <person name="Pu L.-L."/>
            <person name="Saada N."/>
            <person name="Tang L."/>
            <person name="Weissenberger G."/>
            <person name="Zhu Y."/>
            <person name="Hemphill L."/>
            <person name="Shang Y."/>
            <person name="Youmans B."/>
            <person name="Ayvaz T."/>
            <person name="Ross M."/>
            <person name="Santibanez J."/>
            <person name="Aqrawi P."/>
            <person name="Gross S."/>
            <person name="Joshi V."/>
            <person name="Fowler G."/>
            <person name="Nazareth L."/>
            <person name="Reid J."/>
            <person name="Worley K."/>
            <person name="Petrosino J."/>
            <person name="Highlander S."/>
            <person name="Gibbs R."/>
        </authorList>
    </citation>
    <scope>NUCLEOTIDE SEQUENCE [LARGE SCALE GENOMIC DNA]</scope>
    <source>
        <strain evidence="5 6">DSM 10105</strain>
    </source>
</reference>
<dbReference type="AlphaFoldDB" id="E6K170"/>
<keyword evidence="3" id="KW-0732">Signal</keyword>
<feature type="chain" id="PRO_5038761150" evidence="3">
    <location>
        <begin position="28"/>
        <end position="495"/>
    </location>
</feature>
<feature type="coiled-coil region" evidence="1">
    <location>
        <begin position="181"/>
        <end position="299"/>
    </location>
</feature>
<keyword evidence="1" id="KW-0175">Coiled coil</keyword>
<dbReference type="InterPro" id="IPR009148">
    <property type="entry name" value="PcsB-like"/>
</dbReference>
<dbReference type="PATRIC" id="fig|864564.6.peg.1153"/>
<name>E6K170_PARDN</name>